<sequence>MPVEHEDIFTKIEDDFKRHRSSVLRLLLVGGLLCILAGVSFFQMEQRVYATGIVLRDEEFIIFSQSNGLISRIDIEEGDNVEEGDLLAILDDSDINLKLLELRHQLQILVSELAQNKLAIAEFDVRPGNGNLLNAGERLDLLNEMTEIRTEYVNSLKKLRDQNAVPQAQYAEERAQLLQLELDRSDAQLQAEWVKEGVLDIEKKSLLEEGNRLANQAVLLRKQISISENLKNRLHIRAPIGGRITELKYPYAGMTLAKGEPLLKISNSNSKYVVEAEVGERNFDLIEEGTPVRMESRVFDSILEGFIMGSVTQVDPQGRFEMYVEEAGPTFDVEIEVSYTPHPLILGSRIDVYFLIGKRSIIKTLFDIPESPRRAG</sequence>
<dbReference type="PANTHER" id="PTHR32347">
    <property type="entry name" value="EFFLUX SYSTEM COMPONENT YKNX-RELATED"/>
    <property type="match status" value="1"/>
</dbReference>
<keyword evidence="4" id="KW-0472">Membrane</keyword>
<evidence type="ECO:0000256" key="3">
    <source>
        <dbReference type="SAM" id="Coils"/>
    </source>
</evidence>
<accession>A0A2Z4APF2</accession>
<dbReference type="GO" id="GO:0030313">
    <property type="term" value="C:cell envelope"/>
    <property type="evidence" value="ECO:0007669"/>
    <property type="project" value="UniProtKB-SubCell"/>
</dbReference>
<dbReference type="AlphaFoldDB" id="A0A2Z4APF2"/>
<dbReference type="InterPro" id="IPR050465">
    <property type="entry name" value="UPF0194_transport"/>
</dbReference>
<keyword evidence="4" id="KW-1133">Transmembrane helix</keyword>
<protein>
    <recommendedName>
        <fullName evidence="5">Multidrug resistance protein MdtA-like barrel-sandwich hybrid domain-containing protein</fullName>
    </recommendedName>
</protein>
<evidence type="ECO:0000313" key="7">
    <source>
        <dbReference type="Proteomes" id="UP000247465"/>
    </source>
</evidence>
<dbReference type="PRINTS" id="PR01490">
    <property type="entry name" value="RTXTOXIND"/>
</dbReference>
<name>A0A2Z4APF2_9BACT</name>
<evidence type="ECO:0000259" key="5">
    <source>
        <dbReference type="Pfam" id="PF25917"/>
    </source>
</evidence>
<evidence type="ECO:0000256" key="1">
    <source>
        <dbReference type="ARBA" id="ARBA00004196"/>
    </source>
</evidence>
<dbReference type="Gene3D" id="2.40.50.100">
    <property type="match status" value="1"/>
</dbReference>
<proteinExistence type="predicted"/>
<dbReference type="Pfam" id="PF25917">
    <property type="entry name" value="BSH_RND"/>
    <property type="match status" value="1"/>
</dbReference>
<dbReference type="PANTHER" id="PTHR32347:SF14">
    <property type="entry name" value="EFFLUX SYSTEM COMPONENT YKNX-RELATED"/>
    <property type="match status" value="1"/>
</dbReference>
<dbReference type="Gene3D" id="2.40.30.170">
    <property type="match status" value="1"/>
</dbReference>
<keyword evidence="4" id="KW-0812">Transmembrane</keyword>
<dbReference type="Proteomes" id="UP000247465">
    <property type="component" value="Chromosome"/>
</dbReference>
<evidence type="ECO:0000256" key="4">
    <source>
        <dbReference type="SAM" id="Phobius"/>
    </source>
</evidence>
<organism evidence="6 7">
    <name type="scientific">Candidatus Moanibacter tarae</name>
    <dbReference type="NCBI Taxonomy" id="2200854"/>
    <lineage>
        <taxon>Bacteria</taxon>
        <taxon>Pseudomonadati</taxon>
        <taxon>Verrucomicrobiota</taxon>
        <taxon>Opitutia</taxon>
        <taxon>Puniceicoccales</taxon>
        <taxon>Puniceicoccales incertae sedis</taxon>
        <taxon>Candidatus Moanibacter</taxon>
    </lineage>
</organism>
<feature type="coiled-coil region" evidence="3">
    <location>
        <begin position="142"/>
        <end position="190"/>
    </location>
</feature>
<feature type="transmembrane region" description="Helical" evidence="4">
    <location>
        <begin position="23"/>
        <end position="42"/>
    </location>
</feature>
<keyword evidence="2 3" id="KW-0175">Coiled coil</keyword>
<reference evidence="6 7" key="1">
    <citation type="submission" date="2018-06" db="EMBL/GenBank/DDBJ databases">
        <title>Draft Genome Sequence of a Novel Marine Bacterium Related to the Verrucomicrobia.</title>
        <authorList>
            <person name="Vosseberg J."/>
            <person name="Martijn J."/>
            <person name="Ettema T.J.G."/>
        </authorList>
    </citation>
    <scope>NUCLEOTIDE SEQUENCE [LARGE SCALE GENOMIC DNA]</scope>
    <source>
        <strain evidence="6">TARA_B100001123</strain>
    </source>
</reference>
<dbReference type="KEGG" id="mtar:DF168_00794"/>
<evidence type="ECO:0000256" key="2">
    <source>
        <dbReference type="ARBA" id="ARBA00023054"/>
    </source>
</evidence>
<evidence type="ECO:0000313" key="6">
    <source>
        <dbReference type="EMBL" id="AWT59602.1"/>
    </source>
</evidence>
<comment type="subcellular location">
    <subcellularLocation>
        <location evidence="1">Cell envelope</location>
    </subcellularLocation>
</comment>
<gene>
    <name evidence="6" type="ORF">DF168_00794</name>
</gene>
<dbReference type="InterPro" id="IPR058625">
    <property type="entry name" value="MdtA-like_BSH"/>
</dbReference>
<feature type="domain" description="Multidrug resistance protein MdtA-like barrel-sandwich hybrid" evidence="5">
    <location>
        <begin position="63"/>
        <end position="248"/>
    </location>
</feature>
<dbReference type="EMBL" id="CP029803">
    <property type="protein sequence ID" value="AWT59602.1"/>
    <property type="molecule type" value="Genomic_DNA"/>
</dbReference>